<dbReference type="Proteomes" id="UP000626242">
    <property type="component" value="Unassembled WGS sequence"/>
</dbReference>
<evidence type="ECO:0000313" key="2">
    <source>
        <dbReference type="Proteomes" id="UP000626242"/>
    </source>
</evidence>
<organism evidence="1 2">
    <name type="scientific">Kaistella pullorum</name>
    <dbReference type="NCBI Taxonomy" id="2763074"/>
    <lineage>
        <taxon>Bacteria</taxon>
        <taxon>Pseudomonadati</taxon>
        <taxon>Bacteroidota</taxon>
        <taxon>Flavobacteriia</taxon>
        <taxon>Flavobacteriales</taxon>
        <taxon>Weeksellaceae</taxon>
        <taxon>Chryseobacterium group</taxon>
        <taxon>Kaistella</taxon>
    </lineage>
</organism>
<comment type="caution">
    <text evidence="1">The sequence shown here is derived from an EMBL/GenBank/DDBJ whole genome shotgun (WGS) entry which is preliminary data.</text>
</comment>
<sequence>MANIKKNGNLSGAIGNIVFVNDGDRVFARAITNRVKQSQRTKDSSRTFGLVSNREKIFRLRLLHEMGIPALQYFAARHRARIRKTLTAQSSGTSTDNPTFSNPQALAGFSFNPKTEWQSCTNFFPEFVIQSVSEMKVILPEIKWKEQIMPPKNSTSGRLTLLALTVDLNSTSVPLNIMSRLELDISEGSSAPGQEWTFPAGLSAGWLLIAACLKFKSKNELDATQQFAATYLWAGLTG</sequence>
<keyword evidence="2" id="KW-1185">Reference proteome</keyword>
<reference evidence="1 2" key="1">
    <citation type="submission" date="2020-08" db="EMBL/GenBank/DDBJ databases">
        <title>A Genomic Blueprint of the Chicken Gut Microbiome.</title>
        <authorList>
            <person name="Gilroy R."/>
            <person name="Ravi A."/>
            <person name="Getino M."/>
            <person name="Pursley I."/>
            <person name="Horton D.L."/>
            <person name="Alikhan N.-F."/>
            <person name="Baker D."/>
            <person name="Gharbi K."/>
            <person name="Hall N."/>
            <person name="Watson M."/>
            <person name="Adriaenssens E.M."/>
            <person name="Foster-Nyarko E."/>
            <person name="Jarju S."/>
            <person name="Secka A."/>
            <person name="Antonio M."/>
            <person name="Oren A."/>
            <person name="Chaudhuri R."/>
            <person name="La Ragione R.M."/>
            <person name="Hildebrand F."/>
            <person name="Pallen M.J."/>
        </authorList>
    </citation>
    <scope>NUCLEOTIDE SEQUENCE [LARGE SCALE GENOMIC DNA]</scope>
    <source>
        <strain evidence="1 2">Sa1CVA4</strain>
    </source>
</reference>
<accession>A0ABR8WP66</accession>
<name>A0ABR8WP66_9FLAO</name>
<protein>
    <submittedName>
        <fullName evidence="1">Uncharacterized protein</fullName>
    </submittedName>
</protein>
<evidence type="ECO:0000313" key="1">
    <source>
        <dbReference type="EMBL" id="MBD8018884.1"/>
    </source>
</evidence>
<proteinExistence type="predicted"/>
<gene>
    <name evidence="1" type="ORF">H9628_10395</name>
</gene>
<dbReference type="RefSeq" id="WP_251834081.1">
    <property type="nucleotide sequence ID" value="NZ_JACSPS010000004.1"/>
</dbReference>
<dbReference type="EMBL" id="JACSPS010000004">
    <property type="protein sequence ID" value="MBD8018884.1"/>
    <property type="molecule type" value="Genomic_DNA"/>
</dbReference>